<feature type="transmembrane region" description="Helical" evidence="12">
    <location>
        <begin position="232"/>
        <end position="250"/>
    </location>
</feature>
<sequence length="664" mass="72249">MTEILLYAFLYLIAAVIAVPLAKRFGLGSVLGYLIAGVVLGPLLGLVGSETQTLQHFAEFGVVMMLFLVGLELEPKMLWQMRNKLLGLGGLQVTLSTGVIGGIAYWLGLDWRLAVAIGLIFALSSTAIVLQTFSEKGLSGTEGGRASFSVLLFQDIAVIPMLALIPLLALPQLQNRAEVLADPGAHHSELSLVANLPGWGHALVVAAAIALVVLGGHYLTRPLFRMIASARLREIFTAAALMLVIGIAALMSLVGLSPALGTFLAGVVLATSEFRHELESDIEPFKGLLLGLFFITVGAGIRFDVLFGEFLLVMTLTLGIMLIKALILLLLSGIFKVRLADRWLFSLSLAQAGEFGFVLLAFSEQSAVIPPDLMPLLSLVVALSMLLTPLLFILYERVILPRYSAQESREADQIEHHSPVLIAGMGRFGQIVSRALTACGIQPVVLDLSPTQIEAMRAVGIPAYYGDATRPDLLFSAGIDEVRLLVVAIDDQERAVELVQHCRQHHPHLTILARAWDRGHYYRLRQAGADLITRETLEGSLQVANQALVALGTHPFTAEQQIRAFRRHEHGTLDELFRLWQEGNDWRANAAYRANFLATVQQASTVMKRDRSDRHANYARAWAPPPKGYANDLSEEDASHYPAQEENGGSTEEQTGPSPSSSGR</sequence>
<proteinExistence type="inferred from homology"/>
<feature type="domain" description="RCK N-terminal" evidence="13">
    <location>
        <begin position="417"/>
        <end position="536"/>
    </location>
</feature>
<dbReference type="Proteomes" id="UP001501600">
    <property type="component" value="Unassembled WGS sequence"/>
</dbReference>
<comment type="subcellular location">
    <subcellularLocation>
        <location evidence="1">Membrane</location>
        <topology evidence="1">Multi-pass membrane protein</topology>
    </subcellularLocation>
</comment>
<evidence type="ECO:0000256" key="2">
    <source>
        <dbReference type="ARBA" id="ARBA00005551"/>
    </source>
</evidence>
<dbReference type="InterPro" id="IPR004771">
    <property type="entry name" value="K/H_exchanger"/>
</dbReference>
<evidence type="ECO:0000256" key="7">
    <source>
        <dbReference type="ARBA" id="ARBA00022958"/>
    </source>
</evidence>
<evidence type="ECO:0000256" key="5">
    <source>
        <dbReference type="ARBA" id="ARBA00022538"/>
    </source>
</evidence>
<feature type="transmembrane region" description="Helical" evidence="12">
    <location>
        <begin position="6"/>
        <end position="23"/>
    </location>
</feature>
<feature type="transmembrane region" description="Helical" evidence="12">
    <location>
        <begin position="374"/>
        <end position="395"/>
    </location>
</feature>
<comment type="similarity">
    <text evidence="2">Belongs to the monovalent cation:proton antiporter 2 (CPA2) transporter (TC 2.A.37) family.</text>
</comment>
<evidence type="ECO:0000256" key="9">
    <source>
        <dbReference type="ARBA" id="ARBA00023065"/>
    </source>
</evidence>
<dbReference type="InterPro" id="IPR003148">
    <property type="entry name" value="RCK_N"/>
</dbReference>
<dbReference type="EMBL" id="BAABLF010000005">
    <property type="protein sequence ID" value="GAA5188649.1"/>
    <property type="molecule type" value="Genomic_DNA"/>
</dbReference>
<evidence type="ECO:0000256" key="3">
    <source>
        <dbReference type="ARBA" id="ARBA00022448"/>
    </source>
</evidence>
<feature type="transmembrane region" description="Helical" evidence="12">
    <location>
        <begin position="199"/>
        <end position="220"/>
    </location>
</feature>
<comment type="caution">
    <text evidence="14">The sequence shown here is derived from an EMBL/GenBank/DDBJ whole genome shotgun (WGS) entry which is preliminary data.</text>
</comment>
<keyword evidence="4" id="KW-0050">Antiport</keyword>
<name>A0ABP9RXD3_9GAMM</name>
<evidence type="ECO:0000256" key="6">
    <source>
        <dbReference type="ARBA" id="ARBA00022692"/>
    </source>
</evidence>
<keyword evidence="15" id="KW-1185">Reference proteome</keyword>
<keyword evidence="10 12" id="KW-0472">Membrane</keyword>
<dbReference type="InterPro" id="IPR036291">
    <property type="entry name" value="NAD(P)-bd_dom_sf"/>
</dbReference>
<keyword evidence="8 12" id="KW-1133">Transmembrane helix</keyword>
<dbReference type="RefSeq" id="WP_345315859.1">
    <property type="nucleotide sequence ID" value="NZ_BAABLF010000005.1"/>
</dbReference>
<feature type="transmembrane region" description="Helical" evidence="12">
    <location>
        <begin position="30"/>
        <end position="48"/>
    </location>
</feature>
<dbReference type="Pfam" id="PF02254">
    <property type="entry name" value="TrkA_N"/>
    <property type="match status" value="1"/>
</dbReference>
<accession>A0ABP9RXD3</accession>
<keyword evidence="5" id="KW-0633">Potassium transport</keyword>
<feature type="transmembrane region" description="Helical" evidence="12">
    <location>
        <begin position="311"/>
        <end position="331"/>
    </location>
</feature>
<feature type="compositionally biased region" description="Polar residues" evidence="11">
    <location>
        <begin position="647"/>
        <end position="664"/>
    </location>
</feature>
<feature type="transmembrane region" description="Helical" evidence="12">
    <location>
        <begin position="113"/>
        <end position="134"/>
    </location>
</feature>
<feature type="transmembrane region" description="Helical" evidence="12">
    <location>
        <begin position="54"/>
        <end position="73"/>
    </location>
</feature>
<feature type="transmembrane region" description="Helical" evidence="12">
    <location>
        <begin position="85"/>
        <end position="107"/>
    </location>
</feature>
<dbReference type="PROSITE" id="PS51201">
    <property type="entry name" value="RCK_N"/>
    <property type="match status" value="1"/>
</dbReference>
<protein>
    <submittedName>
        <fullName evidence="14">Monovalent cation:proton antiporter-2 (CPA2) family protein</fullName>
    </submittedName>
</protein>
<feature type="transmembrane region" description="Helical" evidence="12">
    <location>
        <begin position="343"/>
        <end position="362"/>
    </location>
</feature>
<reference evidence="15" key="1">
    <citation type="journal article" date="2019" name="Int. J. Syst. Evol. Microbiol.">
        <title>The Global Catalogue of Microorganisms (GCM) 10K type strain sequencing project: providing services to taxonomists for standard genome sequencing and annotation.</title>
        <authorList>
            <consortium name="The Broad Institute Genomics Platform"/>
            <consortium name="The Broad Institute Genome Sequencing Center for Infectious Disease"/>
            <person name="Wu L."/>
            <person name="Ma J."/>
        </authorList>
    </citation>
    <scope>NUCLEOTIDE SEQUENCE [LARGE SCALE GENOMIC DNA]</scope>
    <source>
        <strain evidence="15">JCM 18720</strain>
    </source>
</reference>
<organism evidence="14 15">
    <name type="scientific">Ferrimonas gelatinilytica</name>
    <dbReference type="NCBI Taxonomy" id="1255257"/>
    <lineage>
        <taxon>Bacteria</taxon>
        <taxon>Pseudomonadati</taxon>
        <taxon>Pseudomonadota</taxon>
        <taxon>Gammaproteobacteria</taxon>
        <taxon>Alteromonadales</taxon>
        <taxon>Ferrimonadaceae</taxon>
        <taxon>Ferrimonas</taxon>
    </lineage>
</organism>
<evidence type="ECO:0000256" key="1">
    <source>
        <dbReference type="ARBA" id="ARBA00004141"/>
    </source>
</evidence>
<dbReference type="PANTHER" id="PTHR46157">
    <property type="entry name" value="K(+) EFFLUX ANTIPORTER 3, CHLOROPLASTIC"/>
    <property type="match status" value="1"/>
</dbReference>
<dbReference type="Gene3D" id="3.40.50.720">
    <property type="entry name" value="NAD(P)-binding Rossmann-like Domain"/>
    <property type="match status" value="1"/>
</dbReference>
<evidence type="ECO:0000256" key="11">
    <source>
        <dbReference type="SAM" id="MobiDB-lite"/>
    </source>
</evidence>
<dbReference type="Pfam" id="PF00999">
    <property type="entry name" value="Na_H_Exchanger"/>
    <property type="match status" value="1"/>
</dbReference>
<feature type="transmembrane region" description="Helical" evidence="12">
    <location>
        <begin position="146"/>
        <end position="170"/>
    </location>
</feature>
<keyword evidence="7" id="KW-0630">Potassium</keyword>
<dbReference type="InterPro" id="IPR006153">
    <property type="entry name" value="Cation/H_exchanger_TM"/>
</dbReference>
<dbReference type="NCBIfam" id="TIGR00932">
    <property type="entry name" value="2a37"/>
    <property type="match status" value="1"/>
</dbReference>
<evidence type="ECO:0000313" key="15">
    <source>
        <dbReference type="Proteomes" id="UP001501600"/>
    </source>
</evidence>
<evidence type="ECO:0000259" key="13">
    <source>
        <dbReference type="PROSITE" id="PS51201"/>
    </source>
</evidence>
<evidence type="ECO:0000256" key="4">
    <source>
        <dbReference type="ARBA" id="ARBA00022449"/>
    </source>
</evidence>
<dbReference type="PANTHER" id="PTHR46157:SF4">
    <property type="entry name" value="K(+) EFFLUX ANTIPORTER 3, CHLOROPLASTIC"/>
    <property type="match status" value="1"/>
</dbReference>
<evidence type="ECO:0000256" key="12">
    <source>
        <dbReference type="SAM" id="Phobius"/>
    </source>
</evidence>
<dbReference type="InterPro" id="IPR038770">
    <property type="entry name" value="Na+/solute_symporter_sf"/>
</dbReference>
<keyword evidence="3" id="KW-0813">Transport</keyword>
<evidence type="ECO:0000256" key="10">
    <source>
        <dbReference type="ARBA" id="ARBA00023136"/>
    </source>
</evidence>
<keyword evidence="9" id="KW-0406">Ion transport</keyword>
<evidence type="ECO:0000256" key="8">
    <source>
        <dbReference type="ARBA" id="ARBA00022989"/>
    </source>
</evidence>
<evidence type="ECO:0000313" key="14">
    <source>
        <dbReference type="EMBL" id="GAA5188649.1"/>
    </source>
</evidence>
<dbReference type="Gene3D" id="1.20.1530.20">
    <property type="match status" value="1"/>
</dbReference>
<gene>
    <name evidence="14" type="ORF">GCM10025772_09110</name>
</gene>
<dbReference type="SUPFAM" id="SSF51735">
    <property type="entry name" value="NAD(P)-binding Rossmann-fold domains"/>
    <property type="match status" value="1"/>
</dbReference>
<keyword evidence="6 12" id="KW-0812">Transmembrane</keyword>
<feature type="region of interest" description="Disordered" evidence="11">
    <location>
        <begin position="617"/>
        <end position="664"/>
    </location>
</feature>